<gene>
    <name evidence="3" type="ORF">J3R75_001020</name>
</gene>
<accession>A0AAE4ANH0</accession>
<protein>
    <recommendedName>
        <fullName evidence="2">Band 7 domain-containing protein</fullName>
    </recommendedName>
</protein>
<evidence type="ECO:0000256" key="1">
    <source>
        <dbReference type="SAM" id="MobiDB-lite"/>
    </source>
</evidence>
<feature type="compositionally biased region" description="Pro residues" evidence="1">
    <location>
        <begin position="569"/>
        <end position="579"/>
    </location>
</feature>
<feature type="domain" description="Band 7" evidence="2">
    <location>
        <begin position="164"/>
        <end position="400"/>
    </location>
</feature>
<dbReference type="InterPro" id="IPR001107">
    <property type="entry name" value="Band_7"/>
</dbReference>
<proteinExistence type="predicted"/>
<feature type="region of interest" description="Disordered" evidence="1">
    <location>
        <begin position="538"/>
        <end position="585"/>
    </location>
</feature>
<organism evidence="3 4">
    <name type="scientific">Oligosphaera ethanolica</name>
    <dbReference type="NCBI Taxonomy" id="760260"/>
    <lineage>
        <taxon>Bacteria</taxon>
        <taxon>Pseudomonadati</taxon>
        <taxon>Lentisphaerota</taxon>
        <taxon>Oligosphaeria</taxon>
        <taxon>Oligosphaerales</taxon>
        <taxon>Oligosphaeraceae</taxon>
        <taxon>Oligosphaera</taxon>
    </lineage>
</organism>
<keyword evidence="4" id="KW-1185">Reference proteome</keyword>
<comment type="caution">
    <text evidence="3">The sequence shown here is derived from an EMBL/GenBank/DDBJ whole genome shotgun (WGS) entry which is preliminary data.</text>
</comment>
<evidence type="ECO:0000259" key="2">
    <source>
        <dbReference type="Pfam" id="PF01145"/>
    </source>
</evidence>
<dbReference type="Proteomes" id="UP001238163">
    <property type="component" value="Unassembled WGS sequence"/>
</dbReference>
<dbReference type="EMBL" id="JAUSVL010000001">
    <property type="protein sequence ID" value="MDQ0288913.1"/>
    <property type="molecule type" value="Genomic_DNA"/>
</dbReference>
<sequence>MKTRAAAAIVLFVLALAAVAGIYQWFFCRFYVPPEHMAIVTAKNGTPRNDGSILVERGEKGIWREVLPEGRYFLNPIFFDIRITPALDIPIGKVGIVTSKVGAALPPGDIIAADKDSQGIWRNVLGPGLHRLNPEGYQVDIVDAINIPIGYVGVVTSQTGPAAPVGQFASIGEKGVIKDILQPGLYYVNPRAYQVNVIEIGMNQVSMTGKQGSLIEVKNQIASTNVAVQEMQAQTLSVQQQRREDYRKKSTPQRPAAAREDETVIFGISNYVEFPSRDGFKIMMDMTVEFELLPADLSRIYLVFGDLPKVVEKILLPQILSISRIKGSSYKAQDFIVGDGRETFQNNLRSDLVEAMKEKNIIIHNAIIRNVAIPENILKPIQEASIAVEQNLTNESLQEAAKMEGELNTQTALIEQKRREVEQQTKLQVAEIAANERQAVRMVEVNTELEVANIELESAQIIAKSNQLRGETEVKAQFLRENETALGTQMKAESLGAMGMMADLMLVENLNPQLSINIIHAGDGTLWTDLKNAALTISPNTGGKAPTKAAAPRAGTPQATPRRVGATPVVPPSPAPAVPPVGNQP</sequence>
<evidence type="ECO:0000313" key="4">
    <source>
        <dbReference type="Proteomes" id="UP001238163"/>
    </source>
</evidence>
<dbReference type="AlphaFoldDB" id="A0AAE4ANH0"/>
<reference evidence="3" key="1">
    <citation type="submission" date="2023-07" db="EMBL/GenBank/DDBJ databases">
        <title>Genomic Encyclopedia of Type Strains, Phase IV (KMG-IV): sequencing the most valuable type-strain genomes for metagenomic binning, comparative biology and taxonomic classification.</title>
        <authorList>
            <person name="Goeker M."/>
        </authorList>
    </citation>
    <scope>NUCLEOTIDE SEQUENCE</scope>
    <source>
        <strain evidence="3">DSM 24202</strain>
    </source>
</reference>
<evidence type="ECO:0000313" key="3">
    <source>
        <dbReference type="EMBL" id="MDQ0288913.1"/>
    </source>
</evidence>
<name>A0AAE4ANH0_9BACT</name>
<dbReference type="RefSeq" id="WP_307260249.1">
    <property type="nucleotide sequence ID" value="NZ_JAUSVL010000001.1"/>
</dbReference>
<dbReference type="Pfam" id="PF01145">
    <property type="entry name" value="Band_7"/>
    <property type="match status" value="1"/>
</dbReference>